<name>A0A482WRP8_LAOST</name>
<keyword evidence="3" id="KW-1185">Reference proteome</keyword>
<dbReference type="AlphaFoldDB" id="A0A482WRP8"/>
<dbReference type="EMBL" id="QKKF02027394">
    <property type="protein sequence ID" value="RZF35851.1"/>
    <property type="molecule type" value="Genomic_DNA"/>
</dbReference>
<organism evidence="2 3">
    <name type="scientific">Laodelphax striatellus</name>
    <name type="common">Small brown planthopper</name>
    <name type="synonym">Delphax striatella</name>
    <dbReference type="NCBI Taxonomy" id="195883"/>
    <lineage>
        <taxon>Eukaryota</taxon>
        <taxon>Metazoa</taxon>
        <taxon>Ecdysozoa</taxon>
        <taxon>Arthropoda</taxon>
        <taxon>Hexapoda</taxon>
        <taxon>Insecta</taxon>
        <taxon>Pterygota</taxon>
        <taxon>Neoptera</taxon>
        <taxon>Paraneoptera</taxon>
        <taxon>Hemiptera</taxon>
        <taxon>Auchenorrhyncha</taxon>
        <taxon>Fulgoroidea</taxon>
        <taxon>Delphacidae</taxon>
        <taxon>Criomorphinae</taxon>
        <taxon>Laodelphax</taxon>
    </lineage>
</organism>
<comment type="caution">
    <text evidence="2">The sequence shown here is derived from an EMBL/GenBank/DDBJ whole genome shotgun (WGS) entry which is preliminary data.</text>
</comment>
<evidence type="ECO:0000313" key="2">
    <source>
        <dbReference type="EMBL" id="RZF35851.1"/>
    </source>
</evidence>
<dbReference type="Proteomes" id="UP000291343">
    <property type="component" value="Unassembled WGS sequence"/>
</dbReference>
<gene>
    <name evidence="2" type="ORF">LSTR_LSTR014341</name>
</gene>
<feature type="compositionally biased region" description="Basic and acidic residues" evidence="1">
    <location>
        <begin position="56"/>
        <end position="69"/>
    </location>
</feature>
<feature type="region of interest" description="Disordered" evidence="1">
    <location>
        <begin position="1"/>
        <end position="69"/>
    </location>
</feature>
<sequence length="69" mass="7576">MVQATDDPPQAEDNPPAGYQATIWRQQPISDADLDSAQPSSGIPATIWKQEAISENDMKDVDDLDYKGE</sequence>
<protein>
    <submittedName>
        <fullName evidence="2">Uncharacterized protein</fullName>
    </submittedName>
</protein>
<proteinExistence type="predicted"/>
<evidence type="ECO:0000313" key="3">
    <source>
        <dbReference type="Proteomes" id="UP000291343"/>
    </source>
</evidence>
<evidence type="ECO:0000256" key="1">
    <source>
        <dbReference type="SAM" id="MobiDB-lite"/>
    </source>
</evidence>
<reference evidence="2 3" key="1">
    <citation type="journal article" date="2017" name="Gigascience">
        <title>Genome sequence of the small brown planthopper, Laodelphax striatellus.</title>
        <authorList>
            <person name="Zhu J."/>
            <person name="Jiang F."/>
            <person name="Wang X."/>
            <person name="Yang P."/>
            <person name="Bao Y."/>
            <person name="Zhao W."/>
            <person name="Wang W."/>
            <person name="Lu H."/>
            <person name="Wang Q."/>
            <person name="Cui N."/>
            <person name="Li J."/>
            <person name="Chen X."/>
            <person name="Luo L."/>
            <person name="Yu J."/>
            <person name="Kang L."/>
            <person name="Cui F."/>
        </authorList>
    </citation>
    <scope>NUCLEOTIDE SEQUENCE [LARGE SCALE GENOMIC DNA]</scope>
    <source>
        <strain evidence="2">Lst14</strain>
    </source>
</reference>
<dbReference type="InParanoid" id="A0A482WRP8"/>
<accession>A0A482WRP8</accession>